<feature type="transmembrane region" description="Helical" evidence="1">
    <location>
        <begin position="69"/>
        <end position="92"/>
    </location>
</feature>
<evidence type="ECO:0000313" key="2">
    <source>
        <dbReference type="EMBL" id="KAF6495766.1"/>
    </source>
</evidence>
<dbReference type="AlphaFoldDB" id="A0A7J8JFV2"/>
<keyword evidence="1" id="KW-1133">Transmembrane helix</keyword>
<evidence type="ECO:0000256" key="1">
    <source>
        <dbReference type="SAM" id="Phobius"/>
    </source>
</evidence>
<accession>A0A7J8JFV2</accession>
<keyword evidence="3" id="KW-1185">Reference proteome</keyword>
<dbReference type="EMBL" id="JACASE010000002">
    <property type="protein sequence ID" value="KAF6495766.1"/>
    <property type="molecule type" value="Genomic_DNA"/>
</dbReference>
<dbReference type="Proteomes" id="UP000593571">
    <property type="component" value="Unassembled WGS sequence"/>
</dbReference>
<organism evidence="2 3">
    <name type="scientific">Rousettus aegyptiacus</name>
    <name type="common">Egyptian fruit bat</name>
    <name type="synonym">Pteropus aegyptiacus</name>
    <dbReference type="NCBI Taxonomy" id="9407"/>
    <lineage>
        <taxon>Eukaryota</taxon>
        <taxon>Metazoa</taxon>
        <taxon>Chordata</taxon>
        <taxon>Craniata</taxon>
        <taxon>Vertebrata</taxon>
        <taxon>Euteleostomi</taxon>
        <taxon>Mammalia</taxon>
        <taxon>Eutheria</taxon>
        <taxon>Laurasiatheria</taxon>
        <taxon>Chiroptera</taxon>
        <taxon>Yinpterochiroptera</taxon>
        <taxon>Pteropodoidea</taxon>
        <taxon>Pteropodidae</taxon>
        <taxon>Rousettinae</taxon>
        <taxon>Rousettus</taxon>
    </lineage>
</organism>
<keyword evidence="1" id="KW-0812">Transmembrane</keyword>
<comment type="caution">
    <text evidence="2">The sequence shown here is derived from an EMBL/GenBank/DDBJ whole genome shotgun (WGS) entry which is preliminary data.</text>
</comment>
<keyword evidence="1" id="KW-0472">Membrane</keyword>
<proteinExistence type="predicted"/>
<sequence>MVNDVMLDKDVSHWGRWIHAQRGRRVLSSLQTISLSCLEKNTFSWRKHYIPTSQEGKGLYTGSKETAELALGLMFSSLACFCWMTGSLSILVRSSVFDSPISMLGFVSPFVGFQVLHTKEGLGSK</sequence>
<name>A0A7J8JFV2_ROUAE</name>
<gene>
    <name evidence="2" type="ORF">HJG63_010150</name>
</gene>
<reference evidence="2 3" key="1">
    <citation type="journal article" date="2020" name="Nature">
        <title>Six reference-quality genomes reveal evolution of bat adaptations.</title>
        <authorList>
            <person name="Jebb D."/>
            <person name="Huang Z."/>
            <person name="Pippel M."/>
            <person name="Hughes G.M."/>
            <person name="Lavrichenko K."/>
            <person name="Devanna P."/>
            <person name="Winkler S."/>
            <person name="Jermiin L.S."/>
            <person name="Skirmuntt E.C."/>
            <person name="Katzourakis A."/>
            <person name="Burkitt-Gray L."/>
            <person name="Ray D.A."/>
            <person name="Sullivan K.A.M."/>
            <person name="Roscito J.G."/>
            <person name="Kirilenko B.M."/>
            <person name="Davalos L.M."/>
            <person name="Corthals A.P."/>
            <person name="Power M.L."/>
            <person name="Jones G."/>
            <person name="Ransome R.D."/>
            <person name="Dechmann D.K.N."/>
            <person name="Locatelli A.G."/>
            <person name="Puechmaille S.J."/>
            <person name="Fedrigo O."/>
            <person name="Jarvis E.D."/>
            <person name="Hiller M."/>
            <person name="Vernes S.C."/>
            <person name="Myers E.W."/>
            <person name="Teeling E.C."/>
        </authorList>
    </citation>
    <scope>NUCLEOTIDE SEQUENCE [LARGE SCALE GENOMIC DNA]</scope>
    <source>
        <strain evidence="2">MRouAeg1</strain>
        <tissue evidence="2">Muscle</tissue>
    </source>
</reference>
<protein>
    <submittedName>
        <fullName evidence="2">Uncharacterized protein</fullName>
    </submittedName>
</protein>
<evidence type="ECO:0000313" key="3">
    <source>
        <dbReference type="Proteomes" id="UP000593571"/>
    </source>
</evidence>